<feature type="compositionally biased region" description="Basic and acidic residues" evidence="1">
    <location>
        <begin position="1"/>
        <end position="10"/>
    </location>
</feature>
<keyword evidence="3" id="KW-1185">Reference proteome</keyword>
<dbReference type="EMBL" id="BGZK01000060">
    <property type="protein sequence ID" value="GBP13980.1"/>
    <property type="molecule type" value="Genomic_DNA"/>
</dbReference>
<dbReference type="AlphaFoldDB" id="A0A4C1TK56"/>
<sequence>MREISEDRNYPESYHQTYGCGPTPSVLSHTSDPARLPRMQFSEGVKVFMGPTLKAFDEASRASLKTHARGRCTLPLRLIGANLRRPARPGRAAFDLGRTGPHELAVTDLGQMKKLD</sequence>
<evidence type="ECO:0000256" key="1">
    <source>
        <dbReference type="SAM" id="MobiDB-lite"/>
    </source>
</evidence>
<protein>
    <submittedName>
        <fullName evidence="2">Uncharacterized protein</fullName>
    </submittedName>
</protein>
<comment type="caution">
    <text evidence="2">The sequence shown here is derived from an EMBL/GenBank/DDBJ whole genome shotgun (WGS) entry which is preliminary data.</text>
</comment>
<evidence type="ECO:0000313" key="3">
    <source>
        <dbReference type="Proteomes" id="UP000299102"/>
    </source>
</evidence>
<proteinExistence type="predicted"/>
<name>A0A4C1TK56_EUMVA</name>
<gene>
    <name evidence="2" type="ORF">EVAR_10536_1</name>
</gene>
<dbReference type="Proteomes" id="UP000299102">
    <property type="component" value="Unassembled WGS sequence"/>
</dbReference>
<accession>A0A4C1TK56</accession>
<organism evidence="2 3">
    <name type="scientific">Eumeta variegata</name>
    <name type="common">Bagworm moth</name>
    <name type="synonym">Eumeta japonica</name>
    <dbReference type="NCBI Taxonomy" id="151549"/>
    <lineage>
        <taxon>Eukaryota</taxon>
        <taxon>Metazoa</taxon>
        <taxon>Ecdysozoa</taxon>
        <taxon>Arthropoda</taxon>
        <taxon>Hexapoda</taxon>
        <taxon>Insecta</taxon>
        <taxon>Pterygota</taxon>
        <taxon>Neoptera</taxon>
        <taxon>Endopterygota</taxon>
        <taxon>Lepidoptera</taxon>
        <taxon>Glossata</taxon>
        <taxon>Ditrysia</taxon>
        <taxon>Tineoidea</taxon>
        <taxon>Psychidae</taxon>
        <taxon>Oiketicinae</taxon>
        <taxon>Eumeta</taxon>
    </lineage>
</organism>
<evidence type="ECO:0000313" key="2">
    <source>
        <dbReference type="EMBL" id="GBP13980.1"/>
    </source>
</evidence>
<feature type="region of interest" description="Disordered" evidence="1">
    <location>
        <begin position="1"/>
        <end position="32"/>
    </location>
</feature>
<reference evidence="2 3" key="1">
    <citation type="journal article" date="2019" name="Commun. Biol.">
        <title>The bagworm genome reveals a unique fibroin gene that provides high tensile strength.</title>
        <authorList>
            <person name="Kono N."/>
            <person name="Nakamura H."/>
            <person name="Ohtoshi R."/>
            <person name="Tomita M."/>
            <person name="Numata K."/>
            <person name="Arakawa K."/>
        </authorList>
    </citation>
    <scope>NUCLEOTIDE SEQUENCE [LARGE SCALE GENOMIC DNA]</scope>
</reference>